<sequence>MHCVASGTSSPQQPCTEMAAAGHVDSPHLRSSSEPPLLGSAPSAAPTRAQVAGHRAPSRPKWHSRHAVSRPLSAIQEGLGLPKTGPQSFYWDPGGEAQTNASAHAPS</sequence>
<protein>
    <submittedName>
        <fullName evidence="2">Uncharacterized protein</fullName>
    </submittedName>
</protein>
<feature type="compositionally biased region" description="Basic residues" evidence="1">
    <location>
        <begin position="56"/>
        <end position="68"/>
    </location>
</feature>
<organism evidence="2 3">
    <name type="scientific">Pleurodeles waltl</name>
    <name type="common">Iberian ribbed newt</name>
    <dbReference type="NCBI Taxonomy" id="8319"/>
    <lineage>
        <taxon>Eukaryota</taxon>
        <taxon>Metazoa</taxon>
        <taxon>Chordata</taxon>
        <taxon>Craniata</taxon>
        <taxon>Vertebrata</taxon>
        <taxon>Euteleostomi</taxon>
        <taxon>Amphibia</taxon>
        <taxon>Batrachia</taxon>
        <taxon>Caudata</taxon>
        <taxon>Salamandroidea</taxon>
        <taxon>Salamandridae</taxon>
        <taxon>Pleurodelinae</taxon>
        <taxon>Pleurodeles</taxon>
    </lineage>
</organism>
<dbReference type="Proteomes" id="UP001066276">
    <property type="component" value="Chromosome 1_1"/>
</dbReference>
<feature type="compositionally biased region" description="Low complexity" evidence="1">
    <location>
        <begin position="32"/>
        <end position="46"/>
    </location>
</feature>
<evidence type="ECO:0000313" key="3">
    <source>
        <dbReference type="Proteomes" id="UP001066276"/>
    </source>
</evidence>
<proteinExistence type="predicted"/>
<feature type="compositionally biased region" description="Polar residues" evidence="1">
    <location>
        <begin position="97"/>
        <end position="107"/>
    </location>
</feature>
<dbReference type="AlphaFoldDB" id="A0AAV7WY07"/>
<evidence type="ECO:0000256" key="1">
    <source>
        <dbReference type="SAM" id="MobiDB-lite"/>
    </source>
</evidence>
<reference evidence="2" key="1">
    <citation type="journal article" date="2022" name="bioRxiv">
        <title>Sequencing and chromosome-scale assembly of the giantPleurodeles waltlgenome.</title>
        <authorList>
            <person name="Brown T."/>
            <person name="Elewa A."/>
            <person name="Iarovenko S."/>
            <person name="Subramanian E."/>
            <person name="Araus A.J."/>
            <person name="Petzold A."/>
            <person name="Susuki M."/>
            <person name="Suzuki K.-i.T."/>
            <person name="Hayashi T."/>
            <person name="Toyoda A."/>
            <person name="Oliveira C."/>
            <person name="Osipova E."/>
            <person name="Leigh N.D."/>
            <person name="Simon A."/>
            <person name="Yun M.H."/>
        </authorList>
    </citation>
    <scope>NUCLEOTIDE SEQUENCE</scope>
    <source>
        <strain evidence="2">20211129_DDA</strain>
        <tissue evidence="2">Liver</tissue>
    </source>
</reference>
<comment type="caution">
    <text evidence="2">The sequence shown here is derived from an EMBL/GenBank/DDBJ whole genome shotgun (WGS) entry which is preliminary data.</text>
</comment>
<feature type="region of interest" description="Disordered" evidence="1">
    <location>
        <begin position="1"/>
        <end position="107"/>
    </location>
</feature>
<name>A0AAV7WY07_PLEWA</name>
<keyword evidence="3" id="KW-1185">Reference proteome</keyword>
<dbReference type="EMBL" id="JANPWB010000001">
    <property type="protein sequence ID" value="KAJ1216759.1"/>
    <property type="molecule type" value="Genomic_DNA"/>
</dbReference>
<feature type="compositionally biased region" description="Polar residues" evidence="1">
    <location>
        <begin position="1"/>
        <end position="15"/>
    </location>
</feature>
<accession>A0AAV7WY07</accession>
<gene>
    <name evidence="2" type="ORF">NDU88_004358</name>
</gene>
<evidence type="ECO:0000313" key="2">
    <source>
        <dbReference type="EMBL" id="KAJ1216759.1"/>
    </source>
</evidence>